<evidence type="ECO:0000259" key="1">
    <source>
        <dbReference type="Pfam" id="PF10119"/>
    </source>
</evidence>
<dbReference type="EMBL" id="JARJFB010000024">
    <property type="protein sequence ID" value="MEA0970527.1"/>
    <property type="molecule type" value="Genomic_DNA"/>
</dbReference>
<dbReference type="Pfam" id="PF13847">
    <property type="entry name" value="Methyltransf_31"/>
    <property type="match status" value="1"/>
</dbReference>
<organism evidence="4 5">
    <name type="scientific">Candidatus Megaera venefica</name>
    <dbReference type="NCBI Taxonomy" id="2055910"/>
    <lineage>
        <taxon>Bacteria</taxon>
        <taxon>Pseudomonadati</taxon>
        <taxon>Pseudomonadota</taxon>
        <taxon>Alphaproteobacteria</taxon>
        <taxon>Rickettsiales</taxon>
        <taxon>Rickettsiaceae</taxon>
        <taxon>Candidatus Megaera</taxon>
    </lineage>
</organism>
<evidence type="ECO:0000259" key="2">
    <source>
        <dbReference type="Pfam" id="PF13847"/>
    </source>
</evidence>
<keyword evidence="5" id="KW-1185">Reference proteome</keyword>
<evidence type="ECO:0000313" key="4">
    <source>
        <dbReference type="EMBL" id="MEA0970527.1"/>
    </source>
</evidence>
<gene>
    <name evidence="4" type="ORF">Megvenef_00493</name>
</gene>
<proteinExistence type="predicted"/>
<dbReference type="Gene3D" id="3.40.50.150">
    <property type="entry name" value="Vaccinia Virus protein VP39"/>
    <property type="match status" value="1"/>
</dbReference>
<reference evidence="4 5" key="1">
    <citation type="submission" date="2023-03" db="EMBL/GenBank/DDBJ databases">
        <title>Host association and intracellularity evolved multiple times independently in the Rickettsiales.</title>
        <authorList>
            <person name="Castelli M."/>
            <person name="Nardi T."/>
            <person name="Gammuto L."/>
            <person name="Bellinzona G."/>
            <person name="Sabaneyeva E."/>
            <person name="Potekhin A."/>
            <person name="Serra V."/>
            <person name="Petroni G."/>
            <person name="Sassera D."/>
        </authorList>
    </citation>
    <scope>NUCLEOTIDE SEQUENCE [LARGE SCALE GENOMIC DNA]</scope>
    <source>
        <strain evidence="4 5">Sr 2-6</strain>
    </source>
</reference>
<dbReference type="InterPro" id="IPR018773">
    <property type="entry name" value="MeTrfase_reg_dom_prd"/>
</dbReference>
<evidence type="ECO:0000259" key="3">
    <source>
        <dbReference type="Pfam" id="PF21782"/>
    </source>
</evidence>
<dbReference type="InterPro" id="IPR025714">
    <property type="entry name" value="Methyltranfer_dom"/>
</dbReference>
<feature type="domain" description="Methyltransferase regulatory" evidence="1">
    <location>
        <begin position="217"/>
        <end position="298"/>
    </location>
</feature>
<name>A0ABU5NBL5_9RICK</name>
<dbReference type="SUPFAM" id="SSF53335">
    <property type="entry name" value="S-adenosyl-L-methionine-dependent methyltransferases"/>
    <property type="match status" value="1"/>
</dbReference>
<dbReference type="GO" id="GO:0008168">
    <property type="term" value="F:methyltransferase activity"/>
    <property type="evidence" value="ECO:0007669"/>
    <property type="project" value="UniProtKB-KW"/>
</dbReference>
<dbReference type="RefSeq" id="WP_322776430.1">
    <property type="nucleotide sequence ID" value="NZ_JARJFB010000024.1"/>
</dbReference>
<comment type="caution">
    <text evidence="4">The sequence shown here is derived from an EMBL/GenBank/DDBJ whole genome shotgun (WGS) entry which is preliminary data.</text>
</comment>
<accession>A0ABU5NBL5</accession>
<dbReference type="Pfam" id="PF10119">
    <property type="entry name" value="MethyTransf_Reg"/>
    <property type="match status" value="1"/>
</dbReference>
<keyword evidence="4" id="KW-0489">Methyltransferase</keyword>
<keyword evidence="4" id="KW-0808">Transferase</keyword>
<dbReference type="PANTHER" id="PTHR43667">
    <property type="entry name" value="CYCLOPROPANE-FATTY-ACYL-PHOSPHOLIPID SYNTHASE"/>
    <property type="match status" value="1"/>
</dbReference>
<dbReference type="GO" id="GO:0032259">
    <property type="term" value="P:methylation"/>
    <property type="evidence" value="ECO:0007669"/>
    <property type="project" value="UniProtKB-KW"/>
</dbReference>
<dbReference type="PANTHER" id="PTHR43667:SF2">
    <property type="entry name" value="FATTY ACID C-METHYL TRANSFERASE"/>
    <property type="match status" value="1"/>
</dbReference>
<feature type="domain" description="Methyltransferase" evidence="2">
    <location>
        <begin position="45"/>
        <end position="156"/>
    </location>
</feature>
<protein>
    <submittedName>
        <fullName evidence="4">Methyltransferase domain-containing protein</fullName>
    </submittedName>
</protein>
<feature type="domain" description="PKMT C-terminal winged helix" evidence="3">
    <location>
        <begin position="425"/>
        <end position="519"/>
    </location>
</feature>
<evidence type="ECO:0000313" key="5">
    <source>
        <dbReference type="Proteomes" id="UP001291687"/>
    </source>
</evidence>
<dbReference type="InterPro" id="IPR029063">
    <property type="entry name" value="SAM-dependent_MTases_sf"/>
</dbReference>
<dbReference type="CDD" id="cd02440">
    <property type="entry name" value="AdoMet_MTases"/>
    <property type="match status" value="1"/>
</dbReference>
<dbReference type="InterPro" id="IPR050723">
    <property type="entry name" value="CFA/CMAS"/>
</dbReference>
<dbReference type="Pfam" id="PF21782">
    <property type="entry name" value="WHD_PKMT"/>
    <property type="match status" value="1"/>
</dbReference>
<dbReference type="InterPro" id="IPR048976">
    <property type="entry name" value="WHD_PKMT"/>
</dbReference>
<dbReference type="Proteomes" id="UP001291687">
    <property type="component" value="Unassembled WGS sequence"/>
</dbReference>
<sequence>MTNTTEIYAYDEMPYESYPYIQSSPEKLATLGKLFGMNPPKIETARVLELGSAAGGNLIPHAVHYPKGYYVGVDLSKVQVEDGQKHIKAMGLKNIELKHCSITDVDESFGKFDYIICHGVFSWVPEFVQDKIFEICNKNLSENGIAYISYNTLPGWNMIRTVRDMMMYHAKSFVSPLDKIAQARALLAFVKESLEGQDTPYAKMLSQEAELLSKQRDHYIRHEYLEDNNKQFYFTDFMADAAKQGLQYLSDVALSTMYLGNMKPSVVEKLQSLNDIVKTEQYLDFINNRRFRSTLLCHGNVAINRALNNDNIREFAISLDIVPEKPFNQKNLESNEVIKFFFKGDENRYVSSSSPCLKAALYVFVEYKGYPLKLGTIAEKASKFFKDDCKAQIEADLLSSAMNLVMKGYMEISLFERDKSKVNLEKPTLSNLALYQVNNTSSTWITGFNHAPVGIDIFDRFALKYMDGKNTKKQILDNLVKEVADGQLTVNKDNIKIEDPKEVRKELVVYLDNTITRLSTFGVFE</sequence>